<dbReference type="InterPro" id="IPR007172">
    <property type="entry name" value="DUF374"/>
</dbReference>
<keyword evidence="3" id="KW-1185">Reference proteome</keyword>
<name>Q2LXB8_SYNAS</name>
<dbReference type="Proteomes" id="UP000001933">
    <property type="component" value="Chromosome"/>
</dbReference>
<sequence length="260" mass="29325">MIYGCGQSSRIMLLYRFIISSIPFPADFKSFTRHLHYFLGLENNPLLKKYRYALIGLIQGALYSLVRCYSLTFRFHIENESPWLAFYHSGGRVLLCGWHQQFFAAIRHFKTYSIYSPSLMISQSKDGDIIAGIAKRSGWNPVRGSSSRNGGRALREMVEQLKATGLAAHIVDGPTGPAGIIKAGGLSLARSAGAVIVPFYISADRAWYFHSWDRFMLPKPFARVYLRFGNMLDFSSGESHEAFEDHRAELQQIMLPGLIS</sequence>
<dbReference type="HOGENOM" id="CLU_086327_1_0_7"/>
<gene>
    <name evidence="2" type="ORF">SYN_02433</name>
</gene>
<dbReference type="InParanoid" id="Q2LXB8"/>
<dbReference type="KEGG" id="sat:SYN_02433"/>
<keyword evidence="2" id="KW-0449">Lipoprotein</keyword>
<evidence type="ECO:0000313" key="2">
    <source>
        <dbReference type="EMBL" id="ABC78724.1"/>
    </source>
</evidence>
<organism evidence="2 3">
    <name type="scientific">Syntrophus aciditrophicus (strain SB)</name>
    <dbReference type="NCBI Taxonomy" id="56780"/>
    <lineage>
        <taxon>Bacteria</taxon>
        <taxon>Pseudomonadati</taxon>
        <taxon>Thermodesulfobacteriota</taxon>
        <taxon>Syntrophia</taxon>
        <taxon>Syntrophales</taxon>
        <taxon>Syntrophaceae</taxon>
        <taxon>Syntrophus</taxon>
    </lineage>
</organism>
<dbReference type="EMBL" id="CP000252">
    <property type="protein sequence ID" value="ABC78724.1"/>
    <property type="molecule type" value="Genomic_DNA"/>
</dbReference>
<dbReference type="SUPFAM" id="SSF69593">
    <property type="entry name" value="Glycerol-3-phosphate (1)-acyltransferase"/>
    <property type="match status" value="1"/>
</dbReference>
<dbReference type="eggNOG" id="COG2121">
    <property type="taxonomic scope" value="Bacteria"/>
</dbReference>
<dbReference type="Pfam" id="PF04028">
    <property type="entry name" value="DUF374"/>
    <property type="match status" value="1"/>
</dbReference>
<proteinExistence type="predicted"/>
<evidence type="ECO:0000313" key="3">
    <source>
        <dbReference type="Proteomes" id="UP000001933"/>
    </source>
</evidence>
<feature type="domain" description="DUF374" evidence="1">
    <location>
        <begin position="118"/>
        <end position="178"/>
    </location>
</feature>
<reference evidence="2 3" key="1">
    <citation type="journal article" date="2007" name="Proc. Natl. Acad. Sci. U.S.A.">
        <title>The genome of Syntrophus aciditrophicus: life at the thermodynamic limit of microbial growth.</title>
        <authorList>
            <person name="McInerney M.J."/>
            <person name="Rohlin L."/>
            <person name="Mouttaki H."/>
            <person name="Kim U."/>
            <person name="Krupp R.S."/>
            <person name="Rios-Hernandez L."/>
            <person name="Sieber J."/>
            <person name="Struchtemeyer C.G."/>
            <person name="Bhattacharyya A."/>
            <person name="Campbell J.W."/>
            <person name="Gunsalus R.P."/>
        </authorList>
    </citation>
    <scope>NUCLEOTIDE SEQUENCE [LARGE SCALE GENOMIC DNA]</scope>
    <source>
        <strain evidence="2 3">SB</strain>
    </source>
</reference>
<dbReference type="STRING" id="56780.SYN_02433"/>
<evidence type="ECO:0000259" key="1">
    <source>
        <dbReference type="Pfam" id="PF04028"/>
    </source>
</evidence>
<protein>
    <submittedName>
        <fullName evidence="2">Hypothetical lipoprotein</fullName>
    </submittedName>
</protein>
<dbReference type="AlphaFoldDB" id="Q2LXB8"/>
<dbReference type="CDD" id="cd07983">
    <property type="entry name" value="LPLAT_DUF374-like"/>
    <property type="match status" value="1"/>
</dbReference>
<accession>Q2LXB8</accession>